<evidence type="ECO:0000259" key="6">
    <source>
        <dbReference type="PROSITE" id="PS50157"/>
    </source>
</evidence>
<dbReference type="Gene3D" id="3.30.160.60">
    <property type="entry name" value="Classic Zinc Finger"/>
    <property type="match status" value="1"/>
</dbReference>
<feature type="domain" description="C2H2-type" evidence="6">
    <location>
        <begin position="80"/>
        <end position="107"/>
    </location>
</feature>
<dbReference type="EMBL" id="JAGPUO010000017">
    <property type="protein sequence ID" value="KAG5657458.1"/>
    <property type="molecule type" value="Genomic_DNA"/>
</dbReference>
<sequence>MTYCQPCDRYFRYESSLDQHLEAKHSYTYCFRCERHFVHEFAKRQHIANSSQHHVCTHCHSEPDYKSESDLDEHREHYHHACLTCARTFNSHSNLINHLKVHARKEIECLGCTRMFISYSAMMLHLEADTCESGANLHVVRNLMAEYHDLHWYSPPDYDDDLECNTCDRQFQRMSALLQHVESENCDASISDYMEVLDYIEKKICDNETISCSSSDL</sequence>
<dbReference type="Pfam" id="PF12874">
    <property type="entry name" value="zf-met"/>
    <property type="match status" value="2"/>
</dbReference>
<dbReference type="GO" id="GO:0008270">
    <property type="term" value="F:zinc ion binding"/>
    <property type="evidence" value="ECO:0007669"/>
    <property type="project" value="UniProtKB-KW"/>
</dbReference>
<dbReference type="PROSITE" id="PS50157">
    <property type="entry name" value="ZINC_FINGER_C2H2_2"/>
    <property type="match status" value="2"/>
</dbReference>
<accession>A0A9P7GWC5</accession>
<keyword evidence="1" id="KW-0479">Metal-binding</keyword>
<evidence type="ECO:0000313" key="8">
    <source>
        <dbReference type="Proteomes" id="UP000782241"/>
    </source>
</evidence>
<dbReference type="PANTHER" id="PTHR24379">
    <property type="entry name" value="KRAB AND ZINC FINGER DOMAIN-CONTAINING"/>
    <property type="match status" value="1"/>
</dbReference>
<dbReference type="InterPro" id="IPR036236">
    <property type="entry name" value="Znf_C2H2_sf"/>
</dbReference>
<feature type="domain" description="C2H2-type" evidence="6">
    <location>
        <begin position="2"/>
        <end position="26"/>
    </location>
</feature>
<evidence type="ECO:0000256" key="4">
    <source>
        <dbReference type="ARBA" id="ARBA00022833"/>
    </source>
</evidence>
<evidence type="ECO:0000313" key="7">
    <source>
        <dbReference type="EMBL" id="KAG5657458.1"/>
    </source>
</evidence>
<keyword evidence="8" id="KW-1185">Reference proteome</keyword>
<dbReference type="Pfam" id="PF00096">
    <property type="entry name" value="zf-C2H2"/>
    <property type="match status" value="1"/>
</dbReference>
<protein>
    <recommendedName>
        <fullName evidence="6">C2H2-type domain-containing protein</fullName>
    </recommendedName>
</protein>
<dbReference type="InterPro" id="IPR013087">
    <property type="entry name" value="Znf_C2H2_type"/>
</dbReference>
<evidence type="ECO:0000256" key="5">
    <source>
        <dbReference type="PROSITE-ProRule" id="PRU00042"/>
    </source>
</evidence>
<comment type="caution">
    <text evidence="7">The sequence shown here is derived from an EMBL/GenBank/DDBJ whole genome shotgun (WGS) entry which is preliminary data.</text>
</comment>
<gene>
    <name evidence="7" type="ORF">KAF25_006022</name>
</gene>
<dbReference type="AlphaFoldDB" id="A0A9P7GWC5"/>
<evidence type="ECO:0000256" key="1">
    <source>
        <dbReference type="ARBA" id="ARBA00022723"/>
    </source>
</evidence>
<organism evidence="7 8">
    <name type="scientific">Fusarium avenaceum</name>
    <dbReference type="NCBI Taxonomy" id="40199"/>
    <lineage>
        <taxon>Eukaryota</taxon>
        <taxon>Fungi</taxon>
        <taxon>Dikarya</taxon>
        <taxon>Ascomycota</taxon>
        <taxon>Pezizomycotina</taxon>
        <taxon>Sordariomycetes</taxon>
        <taxon>Hypocreomycetidae</taxon>
        <taxon>Hypocreales</taxon>
        <taxon>Nectriaceae</taxon>
        <taxon>Fusarium</taxon>
        <taxon>Fusarium tricinctum species complex</taxon>
    </lineage>
</organism>
<keyword evidence="2" id="KW-0677">Repeat</keyword>
<keyword evidence="4" id="KW-0862">Zinc</keyword>
<dbReference type="Proteomes" id="UP000782241">
    <property type="component" value="Unassembled WGS sequence"/>
</dbReference>
<dbReference type="PROSITE" id="PS00028">
    <property type="entry name" value="ZINC_FINGER_C2H2_1"/>
    <property type="match status" value="2"/>
</dbReference>
<dbReference type="SMART" id="SM00355">
    <property type="entry name" value="ZnF_C2H2"/>
    <property type="match status" value="5"/>
</dbReference>
<evidence type="ECO:0000256" key="2">
    <source>
        <dbReference type="ARBA" id="ARBA00022737"/>
    </source>
</evidence>
<reference evidence="7" key="1">
    <citation type="submission" date="2021-04" db="EMBL/GenBank/DDBJ databases">
        <title>Draft genome of Fusarium avenaceum strain F156N33, isolated from an atmospheric sample in Virginia.</title>
        <authorList>
            <person name="Yang S."/>
            <person name="Vinatzer B.A."/>
            <person name="Coleman J."/>
        </authorList>
    </citation>
    <scope>NUCLEOTIDE SEQUENCE</scope>
    <source>
        <strain evidence="7">F156N33</strain>
    </source>
</reference>
<evidence type="ECO:0000256" key="3">
    <source>
        <dbReference type="ARBA" id="ARBA00022771"/>
    </source>
</evidence>
<dbReference type="SUPFAM" id="SSF57667">
    <property type="entry name" value="beta-beta-alpha zinc fingers"/>
    <property type="match status" value="1"/>
</dbReference>
<dbReference type="PANTHER" id="PTHR24379:SF121">
    <property type="entry name" value="C2H2-TYPE DOMAIN-CONTAINING PROTEIN"/>
    <property type="match status" value="1"/>
</dbReference>
<proteinExistence type="predicted"/>
<keyword evidence="3 5" id="KW-0863">Zinc-finger</keyword>
<name>A0A9P7GWC5_9HYPO</name>